<accession>A0A5C0VPG4</accession>
<dbReference type="Proteomes" id="UP000323653">
    <property type="component" value="Chromosome"/>
</dbReference>
<proteinExistence type="predicted"/>
<feature type="transmembrane region" description="Helical" evidence="1">
    <location>
        <begin position="6"/>
        <end position="22"/>
    </location>
</feature>
<sequence length="91" mass="10572">MVKIPLELLFFSTAIIALYFLNPSQEHHSICPLAYFEIGFCPGCGLGRSIYYLLHFQFSASWKMHPLGFFAFVVIIVRIYTLIRKTYFSEP</sequence>
<dbReference type="KEGG" id="pej:FYC62_12395"/>
<reference evidence="2 3" key="1">
    <citation type="submission" date="2019-08" db="EMBL/GenBank/DDBJ databases">
        <title>Pedobacter sp. nov., isolated from Han river, South Korea.</title>
        <authorList>
            <person name="Lee D.-H."/>
            <person name="Kim Y.-S."/>
            <person name="Hwang E.-M."/>
            <person name="Le Tran T.C."/>
            <person name="Cha C.-J."/>
        </authorList>
    </citation>
    <scope>NUCLEOTIDE SEQUENCE [LARGE SCALE GENOMIC DNA]</scope>
    <source>
        <strain evidence="2 3">CJ43</strain>
    </source>
</reference>
<dbReference type="EMBL" id="CP043329">
    <property type="protein sequence ID" value="QEK53321.1"/>
    <property type="molecule type" value="Genomic_DNA"/>
</dbReference>
<dbReference type="InterPro" id="IPR021215">
    <property type="entry name" value="DUF2752"/>
</dbReference>
<name>A0A5C0VPG4_9SPHI</name>
<organism evidence="2 3">
    <name type="scientific">Pedobacter aquae</name>
    <dbReference type="NCBI Taxonomy" id="2605747"/>
    <lineage>
        <taxon>Bacteria</taxon>
        <taxon>Pseudomonadati</taxon>
        <taxon>Bacteroidota</taxon>
        <taxon>Sphingobacteriia</taxon>
        <taxon>Sphingobacteriales</taxon>
        <taxon>Sphingobacteriaceae</taxon>
        <taxon>Pedobacter</taxon>
    </lineage>
</organism>
<keyword evidence="1" id="KW-0472">Membrane</keyword>
<keyword evidence="3" id="KW-1185">Reference proteome</keyword>
<feature type="transmembrane region" description="Helical" evidence="1">
    <location>
        <begin position="66"/>
        <end position="83"/>
    </location>
</feature>
<evidence type="ECO:0000256" key="1">
    <source>
        <dbReference type="SAM" id="Phobius"/>
    </source>
</evidence>
<keyword evidence="1" id="KW-0812">Transmembrane</keyword>
<dbReference type="AlphaFoldDB" id="A0A5C0VPG4"/>
<evidence type="ECO:0000313" key="2">
    <source>
        <dbReference type="EMBL" id="QEK53321.1"/>
    </source>
</evidence>
<dbReference type="Pfam" id="PF10825">
    <property type="entry name" value="DUF2752"/>
    <property type="match status" value="1"/>
</dbReference>
<protein>
    <submittedName>
        <fullName evidence="2">DUF2752 domain-containing protein</fullName>
    </submittedName>
</protein>
<keyword evidence="1" id="KW-1133">Transmembrane helix</keyword>
<evidence type="ECO:0000313" key="3">
    <source>
        <dbReference type="Proteomes" id="UP000323653"/>
    </source>
</evidence>
<feature type="transmembrane region" description="Helical" evidence="1">
    <location>
        <begin position="34"/>
        <end position="54"/>
    </location>
</feature>
<gene>
    <name evidence="2" type="ORF">FYC62_12395</name>
</gene>